<dbReference type="InterPro" id="IPR013783">
    <property type="entry name" value="Ig-like_fold"/>
</dbReference>
<accession>A0A1V1NWH3</accession>
<dbReference type="Gene3D" id="2.60.40.10">
    <property type="entry name" value="Immunoglobulins"/>
    <property type="match status" value="3"/>
</dbReference>
<evidence type="ECO:0000313" key="3">
    <source>
        <dbReference type="Proteomes" id="UP000189670"/>
    </source>
</evidence>
<feature type="domain" description="CARDB" evidence="1">
    <location>
        <begin position="229"/>
        <end position="338"/>
    </location>
</feature>
<reference evidence="3" key="1">
    <citation type="submission" date="2012-11" db="EMBL/GenBank/DDBJ databases">
        <authorList>
            <person name="Lucero-Rivera Y.E."/>
            <person name="Tovar-Ramirez D."/>
        </authorList>
    </citation>
    <scope>NUCLEOTIDE SEQUENCE [LARGE SCALE GENOMIC DNA]</scope>
    <source>
        <strain evidence="3">Araruama</strain>
    </source>
</reference>
<sequence length="453" mass="49925">MGQLFLFSFINIATGTSPPSLSNPYYEQTFCKGTNDIIFDWSYTSGSSYNEIWIDNNSGFGSPEVGFNNGQSSNWVHRGIVSLSEFLFSAYYQNKLPQNLYYWKARALNSSQDPITSFSSSGSFILLDKITPSITLSKSSMYVGDEIRVTCNVGSNGQGRQITFYYAPGTNANLSEYDQKEADANGSAYINLTARDNWLSEISFQCSVEPCGKNFSSKETIPVYPKPEPDLIVQNQSVNNTGVNPGDNISASCKVVNQGDGSASSSRLEYYLSDNSSYQTYDTYLDYDNVTSLSSYEYSYESETLSIPSNTACGTKYIIFLCDADNDVSESNENNNSAYRTIFVKPSPPSLSSPGNNANISCGSDVYFSWNSAACANRYRINICKNSSMSSCISGSPFDVSSGRRYYTASSSKFTAGQTYYWQVAPIDSSESYGWGDYGPSTPRSFYIQPCPP</sequence>
<dbReference type="Pfam" id="PF07705">
    <property type="entry name" value="CARDB"/>
    <property type="match status" value="1"/>
</dbReference>
<dbReference type="InterPro" id="IPR011635">
    <property type="entry name" value="CARDB"/>
</dbReference>
<organism evidence="2 3">
    <name type="scientific">Candidatus Magnetoglobus multicellularis str. Araruama</name>
    <dbReference type="NCBI Taxonomy" id="890399"/>
    <lineage>
        <taxon>Bacteria</taxon>
        <taxon>Pseudomonadati</taxon>
        <taxon>Thermodesulfobacteriota</taxon>
        <taxon>Desulfobacteria</taxon>
        <taxon>Desulfobacterales</taxon>
        <taxon>Desulfobacteraceae</taxon>
        <taxon>Candidatus Magnetoglobus</taxon>
    </lineage>
</organism>
<name>A0A1V1NWH3_9BACT</name>
<dbReference type="Proteomes" id="UP000189670">
    <property type="component" value="Unassembled WGS sequence"/>
</dbReference>
<dbReference type="AlphaFoldDB" id="A0A1V1NWH3"/>
<comment type="caution">
    <text evidence="2">The sequence shown here is derived from an EMBL/GenBank/DDBJ whole genome shotgun (WGS) entry which is preliminary data.</text>
</comment>
<protein>
    <recommendedName>
        <fullName evidence="1">CARDB domain-containing protein</fullName>
    </recommendedName>
</protein>
<proteinExistence type="predicted"/>
<gene>
    <name evidence="2" type="ORF">OMM_12149</name>
</gene>
<dbReference type="EMBL" id="ATBP01001647">
    <property type="protein sequence ID" value="ETR66947.1"/>
    <property type="molecule type" value="Genomic_DNA"/>
</dbReference>
<feature type="non-terminal residue" evidence="2">
    <location>
        <position position="453"/>
    </location>
</feature>
<evidence type="ECO:0000313" key="2">
    <source>
        <dbReference type="EMBL" id="ETR66947.1"/>
    </source>
</evidence>
<evidence type="ECO:0000259" key="1">
    <source>
        <dbReference type="Pfam" id="PF07705"/>
    </source>
</evidence>